<comment type="caution">
    <text evidence="1">The sequence shown here is derived from an EMBL/GenBank/DDBJ whole genome shotgun (WGS) entry which is preliminary data.</text>
</comment>
<evidence type="ECO:0000313" key="1">
    <source>
        <dbReference type="EMBL" id="THH03715.1"/>
    </source>
</evidence>
<sequence length="176" mass="19400">MSQTFTPVEVVDTEKEKGWAANIGMMDWDTTNIVFTKRTLVEFLKYTGTTVDTNFMNISKLPKYAKFGKISREEAAVVKDTMKAEPETIGSVQILTSEFNQASDFRPSRRVRTTPGGPTSDIFGVESADDASAQAPLLTSAAMSDKPTDGTILAHEVDDEPDRAHGAKRPSRLFIY</sequence>
<accession>A0A4S4KY32</accession>
<keyword evidence="2" id="KW-1185">Reference proteome</keyword>
<proteinExistence type="predicted"/>
<dbReference type="Proteomes" id="UP000308199">
    <property type="component" value="Unassembled WGS sequence"/>
</dbReference>
<dbReference type="EMBL" id="SGPK01000422">
    <property type="protein sequence ID" value="THH03715.1"/>
    <property type="molecule type" value="Genomic_DNA"/>
</dbReference>
<protein>
    <submittedName>
        <fullName evidence="1">Uncharacterized protein</fullName>
    </submittedName>
</protein>
<gene>
    <name evidence="1" type="ORF">EW145_g6060</name>
</gene>
<dbReference type="OrthoDB" id="4062651at2759"/>
<organism evidence="1 2">
    <name type="scientific">Phellinidium pouzarii</name>
    <dbReference type="NCBI Taxonomy" id="167371"/>
    <lineage>
        <taxon>Eukaryota</taxon>
        <taxon>Fungi</taxon>
        <taxon>Dikarya</taxon>
        <taxon>Basidiomycota</taxon>
        <taxon>Agaricomycotina</taxon>
        <taxon>Agaricomycetes</taxon>
        <taxon>Hymenochaetales</taxon>
        <taxon>Hymenochaetaceae</taxon>
        <taxon>Phellinidium</taxon>
    </lineage>
</organism>
<reference evidence="1 2" key="1">
    <citation type="submission" date="2019-02" db="EMBL/GenBank/DDBJ databases">
        <title>Genome sequencing of the rare red list fungi Phellinidium pouzarii.</title>
        <authorList>
            <person name="Buettner E."/>
            <person name="Kellner H."/>
        </authorList>
    </citation>
    <scope>NUCLEOTIDE SEQUENCE [LARGE SCALE GENOMIC DNA]</scope>
    <source>
        <strain evidence="1 2">DSM 108285</strain>
    </source>
</reference>
<feature type="non-terminal residue" evidence="1">
    <location>
        <position position="176"/>
    </location>
</feature>
<name>A0A4S4KY32_9AGAM</name>
<evidence type="ECO:0000313" key="2">
    <source>
        <dbReference type="Proteomes" id="UP000308199"/>
    </source>
</evidence>
<dbReference type="AlphaFoldDB" id="A0A4S4KY32"/>